<comment type="caution">
    <text evidence="2">The sequence shown here is derived from an EMBL/GenBank/DDBJ whole genome shotgun (WGS) entry which is preliminary data.</text>
</comment>
<evidence type="ECO:0000313" key="3">
    <source>
        <dbReference type="Proteomes" id="UP000318186"/>
    </source>
</evidence>
<organism evidence="2 3">
    <name type="scientific">Streptomyces brevispora</name>
    <dbReference type="NCBI Taxonomy" id="887462"/>
    <lineage>
        <taxon>Bacteria</taxon>
        <taxon>Bacillati</taxon>
        <taxon>Actinomycetota</taxon>
        <taxon>Actinomycetes</taxon>
        <taxon>Kitasatosporales</taxon>
        <taxon>Streptomycetaceae</taxon>
        <taxon>Streptomyces</taxon>
    </lineage>
</organism>
<reference evidence="2 3" key="1">
    <citation type="submission" date="2019-06" db="EMBL/GenBank/DDBJ databases">
        <title>Sequencing the genomes of 1000 actinobacteria strains.</title>
        <authorList>
            <person name="Klenk H.-P."/>
        </authorList>
    </citation>
    <scope>NUCLEOTIDE SEQUENCE [LARGE SCALE GENOMIC DNA]</scope>
    <source>
        <strain evidence="2 3">DSM 42059</strain>
    </source>
</reference>
<evidence type="ECO:0000313" key="2">
    <source>
        <dbReference type="EMBL" id="TWG01725.1"/>
    </source>
</evidence>
<feature type="compositionally biased region" description="Low complexity" evidence="1">
    <location>
        <begin position="45"/>
        <end position="64"/>
    </location>
</feature>
<sequence>MTGGGLGRMVGTGGLRSATNGGQWRARAASRTVPAPVTAAGPYLSSPNGSSSARPASRSAATAALIDGRRSASARQTAWT</sequence>
<dbReference type="EMBL" id="VIWW01000001">
    <property type="protein sequence ID" value="TWG01725.1"/>
    <property type="molecule type" value="Genomic_DNA"/>
</dbReference>
<name>A0A561UQU3_9ACTN</name>
<feature type="compositionally biased region" description="Gly residues" evidence="1">
    <location>
        <begin position="1"/>
        <end position="14"/>
    </location>
</feature>
<gene>
    <name evidence="2" type="ORF">FHX80_11111</name>
</gene>
<proteinExistence type="predicted"/>
<dbReference type="AlphaFoldDB" id="A0A561UQU3"/>
<protein>
    <submittedName>
        <fullName evidence="2">Uncharacterized protein</fullName>
    </submittedName>
</protein>
<accession>A0A561UQU3</accession>
<dbReference type="Proteomes" id="UP000318186">
    <property type="component" value="Unassembled WGS sequence"/>
</dbReference>
<feature type="region of interest" description="Disordered" evidence="1">
    <location>
        <begin position="1"/>
        <end position="80"/>
    </location>
</feature>
<evidence type="ECO:0000256" key="1">
    <source>
        <dbReference type="SAM" id="MobiDB-lite"/>
    </source>
</evidence>